<proteinExistence type="predicted"/>
<name>A0A2G8RJK2_9RHOB</name>
<dbReference type="GO" id="GO:0009311">
    <property type="term" value="P:oligosaccharide metabolic process"/>
    <property type="evidence" value="ECO:0007669"/>
    <property type="project" value="InterPro"/>
</dbReference>
<sequence>MTETAEDKRLNGISRADWLRWGPYLSERQWGTVREDYSEGGTAWDYLPHDNARSQAYRWGEDGIAGLSDDRQHLCLSIAFWNGKDPILKERMFGLTNDQGNHGEDVKEYYFYQDSTPTHSYMKMLYKYPHAAFPYSDLMAENGRRKATDSSALEYELMDTGIFDQDRYFDIGIEYAKRNADDILVRITATNRGPDLHPIWLLPTLVFRNTWSWRAGSARPGMSVIETKSGEHAIEARHDALGTMRLICPDADTLLFVENETNTQRLYGTKGPAFPKDGINDHLVKGAPTVNPDRTGTKAAALYRRDVAPGQSVSILLRLTADGTATELGSDADAIFAKRLTEADAFYAAGLPRSLTPERANIARQAHAGMLWSKQFFHFVVADWLDGDDVPPPTGRHKGRNAHWRHFYAEDIISMPDTWEYPWFASWDLCFHTIALARTDLTFAKEQVMLLCREWFMKPDGQVPAYEWAFDDVNPPLQVWAGLKIAEYELETYGTTDHAFMRRLFDHSLLYFTWWVNRKDAEGNNLFQGGFLGLDNISVFDRSSGNLPGGGRLYQSDGTTWVGFFALQMMQMAQRLQKGDPTYAEMASKFFQHFVFIADSLDHLGRESEGQADLWSEEDGLYFDVLRIGDDFLPLKARSLVSLIPMIAVAALDPASLNEADDPMFAQRLDWFRREQSDLLGKAMHGGVAPADKGVGLLLSFVSRERLTRLLGPMLDEAEFLSPHGIRSLSRRHLEEPFAITIDGSTFEAGYQPAESHSGMFGGNSNWRGPVWMPMNYILIDALRAHHAHYGDSLQVECPTGSGVMMTLQEVADDIARRLTAIFERDAAGQRPVYGGTAKMQHDPHWRENVLFYEYFNGDNGAGIGASHQTGWTGLVAVLIESLARTETAPDTVAQPVNRAHRVHVPTEVA</sequence>
<dbReference type="InterPro" id="IPR054491">
    <property type="entry name" value="MGH1-like_GH"/>
</dbReference>
<feature type="domain" description="Mannosylglycerate hydrolase MGH1-like glycoside hydrolase" evidence="1">
    <location>
        <begin position="421"/>
        <end position="528"/>
    </location>
</feature>
<gene>
    <name evidence="2" type="ORF">P775_02915</name>
</gene>
<dbReference type="EMBL" id="AWWI01000026">
    <property type="protein sequence ID" value="PIL21745.1"/>
    <property type="molecule type" value="Genomic_DNA"/>
</dbReference>
<dbReference type="PANTHER" id="PTHR10412:SF10">
    <property type="entry name" value="GLYCOSYL HYDROLASE FAMILY 63 C-TERMINAL DOMAIN-CONTAINING PROTEIN"/>
    <property type="match status" value="1"/>
</dbReference>
<dbReference type="GO" id="GO:0004573">
    <property type="term" value="F:Glc3Man9GlcNAc2 oligosaccharide glucosidase activity"/>
    <property type="evidence" value="ECO:0007669"/>
    <property type="project" value="InterPro"/>
</dbReference>
<evidence type="ECO:0000313" key="3">
    <source>
        <dbReference type="Proteomes" id="UP000231259"/>
    </source>
</evidence>
<dbReference type="AlphaFoldDB" id="A0A2G8RJK2"/>
<feature type="domain" description="Mannosylglycerate hydrolase MGH1-like glycoside hydrolase" evidence="1">
    <location>
        <begin position="702"/>
        <end position="870"/>
    </location>
</feature>
<dbReference type="Pfam" id="PF22422">
    <property type="entry name" value="MGH1-like_GH"/>
    <property type="match status" value="2"/>
</dbReference>
<dbReference type="InterPro" id="IPR012341">
    <property type="entry name" value="6hp_glycosidase-like_sf"/>
</dbReference>
<dbReference type="Gene3D" id="1.50.10.10">
    <property type="match status" value="1"/>
</dbReference>
<evidence type="ECO:0000313" key="2">
    <source>
        <dbReference type="EMBL" id="PIL21745.1"/>
    </source>
</evidence>
<accession>A0A2G8RJK2</accession>
<dbReference type="RefSeq" id="WP_218967611.1">
    <property type="nucleotide sequence ID" value="NZ_AWWI01000026.1"/>
</dbReference>
<comment type="caution">
    <text evidence="2">The sequence shown here is derived from an EMBL/GenBank/DDBJ whole genome shotgun (WGS) entry which is preliminary data.</text>
</comment>
<reference evidence="2 3" key="1">
    <citation type="submission" date="2013-09" db="EMBL/GenBank/DDBJ databases">
        <title>Genome sequencing of Phaeobacter antarcticus sp. nov. SM1211.</title>
        <authorList>
            <person name="Zhang X.-Y."/>
            <person name="Liu C."/>
            <person name="Chen X.-L."/>
            <person name="Xie B.-B."/>
            <person name="Qin Q.-L."/>
            <person name="Rong J.-C."/>
            <person name="Zhang Y.-Z."/>
        </authorList>
    </citation>
    <scope>NUCLEOTIDE SEQUENCE [LARGE SCALE GENOMIC DNA]</scope>
    <source>
        <strain evidence="2 3">SM1211</strain>
    </source>
</reference>
<dbReference type="InterPro" id="IPR004888">
    <property type="entry name" value="Glycoside_hydrolase_63"/>
</dbReference>
<dbReference type="PANTHER" id="PTHR10412">
    <property type="entry name" value="MANNOSYL-OLIGOSACCHARIDE GLUCOSIDASE"/>
    <property type="match status" value="1"/>
</dbReference>
<dbReference type="InterPro" id="IPR008928">
    <property type="entry name" value="6-hairpin_glycosidase_sf"/>
</dbReference>
<organism evidence="2 3">
    <name type="scientific">Puniceibacterium antarcticum</name>
    <dbReference type="NCBI Taxonomy" id="1206336"/>
    <lineage>
        <taxon>Bacteria</taxon>
        <taxon>Pseudomonadati</taxon>
        <taxon>Pseudomonadota</taxon>
        <taxon>Alphaproteobacteria</taxon>
        <taxon>Rhodobacterales</taxon>
        <taxon>Paracoccaceae</taxon>
        <taxon>Puniceibacterium</taxon>
    </lineage>
</organism>
<dbReference type="SUPFAM" id="SSF48208">
    <property type="entry name" value="Six-hairpin glycosidases"/>
    <property type="match status" value="1"/>
</dbReference>
<evidence type="ECO:0000259" key="1">
    <source>
        <dbReference type="Pfam" id="PF22422"/>
    </source>
</evidence>
<keyword evidence="3" id="KW-1185">Reference proteome</keyword>
<protein>
    <submittedName>
        <fullName evidence="2">Glucosidase</fullName>
    </submittedName>
</protein>
<dbReference type="Proteomes" id="UP000231259">
    <property type="component" value="Unassembled WGS sequence"/>
</dbReference>